<dbReference type="Proteomes" id="UP000076321">
    <property type="component" value="Unassembled WGS sequence"/>
</dbReference>
<dbReference type="SUPFAM" id="SSF51905">
    <property type="entry name" value="FAD/NAD(P)-binding domain"/>
    <property type="match status" value="1"/>
</dbReference>
<evidence type="ECO:0000313" key="8">
    <source>
        <dbReference type="EMBL" id="OKA04639.1"/>
    </source>
</evidence>
<evidence type="ECO:0000313" key="7">
    <source>
        <dbReference type="EMBL" id="KZB81375.1"/>
    </source>
</evidence>
<proteinExistence type="predicted"/>
<dbReference type="PANTHER" id="PTHR43557:SF2">
    <property type="entry name" value="RIESKE DOMAIN-CONTAINING PROTEIN-RELATED"/>
    <property type="match status" value="1"/>
</dbReference>
<feature type="domain" description="Reductase C-terminal" evidence="6">
    <location>
        <begin position="324"/>
        <end position="407"/>
    </location>
</feature>
<dbReference type="RefSeq" id="WP_061986868.1">
    <property type="nucleotide sequence ID" value="NZ_FOPQ01000003.1"/>
</dbReference>
<evidence type="ECO:0000259" key="5">
    <source>
        <dbReference type="Pfam" id="PF07992"/>
    </source>
</evidence>
<dbReference type="GO" id="GO:0016651">
    <property type="term" value="F:oxidoreductase activity, acting on NAD(P)H"/>
    <property type="evidence" value="ECO:0007669"/>
    <property type="project" value="TreeGrafter"/>
</dbReference>
<dbReference type="SUPFAM" id="SSF55424">
    <property type="entry name" value="FAD/NAD-linked reductases, dimerisation (C-terminal) domain"/>
    <property type="match status" value="1"/>
</dbReference>
<organism evidence="7 9">
    <name type="scientific">Amycolatopsis regifaucium</name>
    <dbReference type="NCBI Taxonomy" id="546365"/>
    <lineage>
        <taxon>Bacteria</taxon>
        <taxon>Bacillati</taxon>
        <taxon>Actinomycetota</taxon>
        <taxon>Actinomycetes</taxon>
        <taxon>Pseudonocardiales</taxon>
        <taxon>Pseudonocardiaceae</taxon>
        <taxon>Amycolatopsis</taxon>
    </lineage>
</organism>
<dbReference type="InterPro" id="IPR050446">
    <property type="entry name" value="FAD-oxidoreductase/Apoptosis"/>
</dbReference>
<dbReference type="Proteomes" id="UP000186883">
    <property type="component" value="Unassembled WGS sequence"/>
</dbReference>
<reference evidence="8 10" key="2">
    <citation type="submission" date="2016-11" db="EMBL/GenBank/DDBJ databases">
        <title>Genome sequencing of Amycolatopsis regifaucium.</title>
        <authorList>
            <person name="Mayilraj S."/>
            <person name="Kaur N."/>
        </authorList>
    </citation>
    <scope>NUCLEOTIDE SEQUENCE [LARGE SCALE GENOMIC DNA]</scope>
    <source>
        <strain evidence="8 10">GY080</strain>
    </source>
</reference>
<dbReference type="PANTHER" id="PTHR43557">
    <property type="entry name" value="APOPTOSIS-INDUCING FACTOR 1"/>
    <property type="match status" value="1"/>
</dbReference>
<name>A0A154M9V5_9PSEU</name>
<dbReference type="PRINTS" id="PR00411">
    <property type="entry name" value="PNDRDTASEI"/>
</dbReference>
<dbReference type="InterPro" id="IPR023753">
    <property type="entry name" value="FAD/NAD-binding_dom"/>
</dbReference>
<gene>
    <name evidence="8" type="ORF">ATP06_0229995</name>
    <name evidence="7" type="ORF">AVL48_04980</name>
</gene>
<dbReference type="PRINTS" id="PR00368">
    <property type="entry name" value="FADPNR"/>
</dbReference>
<comment type="cofactor">
    <cofactor evidence="1">
        <name>FAD</name>
        <dbReference type="ChEBI" id="CHEBI:57692"/>
    </cofactor>
</comment>
<dbReference type="GO" id="GO:0005737">
    <property type="term" value="C:cytoplasm"/>
    <property type="evidence" value="ECO:0007669"/>
    <property type="project" value="TreeGrafter"/>
</dbReference>
<evidence type="ECO:0000313" key="9">
    <source>
        <dbReference type="Proteomes" id="UP000076321"/>
    </source>
</evidence>
<dbReference type="AlphaFoldDB" id="A0A154M9V5"/>
<feature type="domain" description="FAD/NAD(P)-binding" evidence="5">
    <location>
        <begin position="6"/>
        <end position="305"/>
    </location>
</feature>
<evidence type="ECO:0000256" key="4">
    <source>
        <dbReference type="ARBA" id="ARBA00023002"/>
    </source>
</evidence>
<comment type="caution">
    <text evidence="7">The sequence shown here is derived from an EMBL/GenBank/DDBJ whole genome shotgun (WGS) entry which is preliminary data.</text>
</comment>
<keyword evidence="3" id="KW-0274">FAD</keyword>
<dbReference type="Gene3D" id="3.50.50.60">
    <property type="entry name" value="FAD/NAD(P)-binding domain"/>
    <property type="match status" value="2"/>
</dbReference>
<evidence type="ECO:0000256" key="2">
    <source>
        <dbReference type="ARBA" id="ARBA00022630"/>
    </source>
</evidence>
<dbReference type="InterPro" id="IPR016156">
    <property type="entry name" value="FAD/NAD-linked_Rdtase_dimer_sf"/>
</dbReference>
<sequence length="415" mass="43876">MSEPRKIVIVGAGLAGATAAGTLRERGYAGEILLLGTDTHRPYELPALSKGLLLGNTDEPDWVHDAGFYEEKDIAHKSGATATRIELGARLVVDDAGGEHRFDRLVLATGSRPRSLPVPGGDLPGLRTLRTLDDALALRSAFKDAERVVIVGAGWIGTEAAAAAREHGAEVTVVDQVGSPLLAVLGEQISGVFEALHAEHGVKWRLGEGLAGFTGGPDGVTGVRLKSGDELPADVVLVAVGAAPQVDLAHAAGLELSDDGGVCADAGLRTAAPDVYAIGDIAAHFHPRYGKRVRVEHWANAKWQGEHVAGNLLGENEPYRKSPYFFSDQYDTNTGGPAIGCEYRGLADLERDHLVVRGDLKAFNFTAFWVSPDGEVHAAMNVNQWDDGDALKRLVDSRVKVTDDALKSGSLADLG</sequence>
<reference evidence="7 9" key="1">
    <citation type="submission" date="2015-12" db="EMBL/GenBank/DDBJ databases">
        <title>Amycolatopsis regifaucium genome sequencing and assembly.</title>
        <authorList>
            <person name="Mayilraj S."/>
        </authorList>
    </citation>
    <scope>NUCLEOTIDE SEQUENCE [LARGE SCALE GENOMIC DNA]</scope>
    <source>
        <strain evidence="7 9">GY080</strain>
    </source>
</reference>
<keyword evidence="4" id="KW-0560">Oxidoreductase</keyword>
<keyword evidence="10" id="KW-1185">Reference proteome</keyword>
<evidence type="ECO:0000313" key="10">
    <source>
        <dbReference type="Proteomes" id="UP000186883"/>
    </source>
</evidence>
<dbReference type="OrthoDB" id="4475657at2"/>
<dbReference type="InterPro" id="IPR036188">
    <property type="entry name" value="FAD/NAD-bd_sf"/>
</dbReference>
<dbReference type="EMBL" id="LOBU02000021">
    <property type="protein sequence ID" value="OKA04639.1"/>
    <property type="molecule type" value="Genomic_DNA"/>
</dbReference>
<dbReference type="Pfam" id="PF14759">
    <property type="entry name" value="Reductase_C"/>
    <property type="match status" value="1"/>
</dbReference>
<accession>A0A154M9V5</accession>
<keyword evidence="2" id="KW-0285">Flavoprotein</keyword>
<dbReference type="Gene3D" id="3.30.390.30">
    <property type="match status" value="1"/>
</dbReference>
<evidence type="ECO:0000259" key="6">
    <source>
        <dbReference type="Pfam" id="PF14759"/>
    </source>
</evidence>
<protein>
    <submittedName>
        <fullName evidence="8">FAD-dependent oxidoreductase</fullName>
    </submittedName>
    <submittedName>
        <fullName evidence="7">Ferredoxin reductase</fullName>
    </submittedName>
</protein>
<dbReference type="EMBL" id="LQCI01000034">
    <property type="protein sequence ID" value="KZB81375.1"/>
    <property type="molecule type" value="Genomic_DNA"/>
</dbReference>
<dbReference type="InterPro" id="IPR028202">
    <property type="entry name" value="Reductase_C"/>
</dbReference>
<dbReference type="Pfam" id="PF07992">
    <property type="entry name" value="Pyr_redox_2"/>
    <property type="match status" value="1"/>
</dbReference>
<evidence type="ECO:0000256" key="3">
    <source>
        <dbReference type="ARBA" id="ARBA00022827"/>
    </source>
</evidence>
<evidence type="ECO:0000256" key="1">
    <source>
        <dbReference type="ARBA" id="ARBA00001974"/>
    </source>
</evidence>